<proteinExistence type="predicted"/>
<dbReference type="STRING" id="78410.A0A0P7BG90"/>
<name>A0A0P7BG90_9HYPO</name>
<dbReference type="Gene3D" id="2.130.10.30">
    <property type="entry name" value="Regulator of chromosome condensation 1/beta-lactamase-inhibitor protein II"/>
    <property type="match status" value="1"/>
</dbReference>
<dbReference type="Proteomes" id="UP000050424">
    <property type="component" value="Unassembled WGS sequence"/>
</dbReference>
<keyword evidence="3" id="KW-1185">Reference proteome</keyword>
<sequence length="332" mass="35146">MELPLRTAPVDDDAMELYATGFNAWNQLIFEPSMIEDEPDDLYSFTKVLGAQTVGRPLAHLCYTVAHRGGERCIAGSSPSATIGLDTDEKDVFDHVHAISADGAILTVQDSRPGDSSQAIVRYPSAGAWKSGIDGRSWPCKSPAKQIAAYEAGFVILHEDASVSTLGDPRFVDCLGRDVNDSSSPADEPGVVADLGDLGEPVKKVVAGGYHVAALTEGGGLYLWGAKSIGSRSRHHTFPDISGIPNYVEIDGDKDVEDVAFGESHAIALTTDGSIYVIGDDTNGQLGLGKGFIGVAESWTSIEFKVPPGWKVVGVEAGPRSSFILTAKARPE</sequence>
<accession>A0A0P7BG90</accession>
<comment type="caution">
    <text evidence="2">The sequence shown here is derived from an EMBL/GenBank/DDBJ whole genome shotgun (WGS) entry which is preliminary data.</text>
</comment>
<organism evidence="2 3">
    <name type="scientific">Neonectria ditissima</name>
    <dbReference type="NCBI Taxonomy" id="78410"/>
    <lineage>
        <taxon>Eukaryota</taxon>
        <taxon>Fungi</taxon>
        <taxon>Dikarya</taxon>
        <taxon>Ascomycota</taxon>
        <taxon>Pezizomycotina</taxon>
        <taxon>Sordariomycetes</taxon>
        <taxon>Hypocreomycetidae</taxon>
        <taxon>Hypocreales</taxon>
        <taxon>Nectriaceae</taxon>
        <taxon>Neonectria</taxon>
    </lineage>
</organism>
<gene>
    <name evidence="2" type="ORF">AK830_g764</name>
</gene>
<dbReference type="SUPFAM" id="SSF50985">
    <property type="entry name" value="RCC1/BLIP-II"/>
    <property type="match status" value="1"/>
</dbReference>
<dbReference type="InterPro" id="IPR000408">
    <property type="entry name" value="Reg_chr_condens"/>
</dbReference>
<feature type="repeat" description="RCC1" evidence="1">
    <location>
        <begin position="273"/>
        <end position="328"/>
    </location>
</feature>
<evidence type="ECO:0000256" key="1">
    <source>
        <dbReference type="PROSITE-ProRule" id="PRU00235"/>
    </source>
</evidence>
<dbReference type="OrthoDB" id="5370059at2759"/>
<dbReference type="EMBL" id="LKCW01000005">
    <property type="protein sequence ID" value="KPM45728.1"/>
    <property type="molecule type" value="Genomic_DNA"/>
</dbReference>
<dbReference type="InterPro" id="IPR051553">
    <property type="entry name" value="Ran_GTPase-activating"/>
</dbReference>
<dbReference type="PANTHER" id="PTHR45982">
    <property type="entry name" value="REGULATOR OF CHROMOSOME CONDENSATION"/>
    <property type="match status" value="1"/>
</dbReference>
<protein>
    <recommendedName>
        <fullName evidence="4">Regulator of chromosome condensation 1/beta-lactamase-inhibitor protein II</fullName>
    </recommendedName>
</protein>
<feature type="repeat" description="RCC1" evidence="1">
    <location>
        <begin position="161"/>
        <end position="218"/>
    </location>
</feature>
<dbReference type="InterPro" id="IPR009091">
    <property type="entry name" value="RCC1/BLIP-II"/>
</dbReference>
<evidence type="ECO:0000313" key="3">
    <source>
        <dbReference type="Proteomes" id="UP000050424"/>
    </source>
</evidence>
<dbReference type="PANTHER" id="PTHR45982:SF1">
    <property type="entry name" value="REGULATOR OF CHROMOSOME CONDENSATION"/>
    <property type="match status" value="1"/>
</dbReference>
<dbReference type="PRINTS" id="PR00633">
    <property type="entry name" value="RCCNDNSATION"/>
</dbReference>
<dbReference type="AlphaFoldDB" id="A0A0P7BG90"/>
<evidence type="ECO:0000313" key="2">
    <source>
        <dbReference type="EMBL" id="KPM45728.1"/>
    </source>
</evidence>
<feature type="repeat" description="RCC1" evidence="1">
    <location>
        <begin position="219"/>
        <end position="272"/>
    </location>
</feature>
<reference evidence="2 3" key="1">
    <citation type="submission" date="2015-09" db="EMBL/GenBank/DDBJ databases">
        <title>Draft genome of a European isolate of the apple canker pathogen Neonectria ditissima.</title>
        <authorList>
            <person name="Gomez-Cortecero A."/>
            <person name="Harrison R.J."/>
            <person name="Armitage A.D."/>
        </authorList>
    </citation>
    <scope>NUCLEOTIDE SEQUENCE [LARGE SCALE GENOMIC DNA]</scope>
    <source>
        <strain evidence="2 3">R09/05</strain>
    </source>
</reference>
<dbReference type="PROSITE" id="PS50012">
    <property type="entry name" value="RCC1_3"/>
    <property type="match status" value="3"/>
</dbReference>
<dbReference type="Pfam" id="PF13540">
    <property type="entry name" value="RCC1_2"/>
    <property type="match status" value="1"/>
</dbReference>
<evidence type="ECO:0008006" key="4">
    <source>
        <dbReference type="Google" id="ProtNLM"/>
    </source>
</evidence>